<evidence type="ECO:0008006" key="5">
    <source>
        <dbReference type="Google" id="ProtNLM"/>
    </source>
</evidence>
<feature type="region of interest" description="Disordered" evidence="1">
    <location>
        <begin position="61"/>
        <end position="94"/>
    </location>
</feature>
<name>A0ABW0YBK8_9GAMM</name>
<keyword evidence="4" id="KW-1185">Reference proteome</keyword>
<proteinExistence type="predicted"/>
<sequence>MTMKHAALLLALLVGSPAWAGLQINSNDVRVNVDRDDVDEWKDKYEDNCSTVEIGNLKVSNEECDGKGKNKNKENSSVHGDNNPGKGHNKNKNK</sequence>
<dbReference type="RefSeq" id="WP_048822961.1">
    <property type="nucleotide sequence ID" value="NZ_CDDF01000014.1"/>
</dbReference>
<feature type="compositionally biased region" description="Basic and acidic residues" evidence="1">
    <location>
        <begin position="61"/>
        <end position="76"/>
    </location>
</feature>
<gene>
    <name evidence="3" type="ORF">ACFPVW_13270</name>
</gene>
<dbReference type="EMBL" id="JBHSPP010000015">
    <property type="protein sequence ID" value="MFC5707005.1"/>
    <property type="molecule type" value="Genomic_DNA"/>
</dbReference>
<evidence type="ECO:0000256" key="1">
    <source>
        <dbReference type="SAM" id="MobiDB-lite"/>
    </source>
</evidence>
<evidence type="ECO:0000313" key="4">
    <source>
        <dbReference type="Proteomes" id="UP001596132"/>
    </source>
</evidence>
<dbReference type="Proteomes" id="UP001596132">
    <property type="component" value="Unassembled WGS sequence"/>
</dbReference>
<feature type="chain" id="PRO_5045338590" description="CG2 omega domain protein" evidence="2">
    <location>
        <begin position="21"/>
        <end position="94"/>
    </location>
</feature>
<evidence type="ECO:0000256" key="2">
    <source>
        <dbReference type="SAM" id="SignalP"/>
    </source>
</evidence>
<evidence type="ECO:0000313" key="3">
    <source>
        <dbReference type="EMBL" id="MFC5707005.1"/>
    </source>
</evidence>
<reference evidence="4" key="1">
    <citation type="journal article" date="2019" name="Int. J. Syst. Evol. Microbiol.">
        <title>The Global Catalogue of Microorganisms (GCM) 10K type strain sequencing project: providing services to taxonomists for standard genome sequencing and annotation.</title>
        <authorList>
            <consortium name="The Broad Institute Genomics Platform"/>
            <consortium name="The Broad Institute Genome Sequencing Center for Infectious Disease"/>
            <person name="Wu L."/>
            <person name="Ma J."/>
        </authorList>
    </citation>
    <scope>NUCLEOTIDE SEQUENCE [LARGE SCALE GENOMIC DNA]</scope>
    <source>
        <strain evidence="4">KCTC 15012</strain>
    </source>
</reference>
<feature type="signal peptide" evidence="2">
    <location>
        <begin position="1"/>
        <end position="20"/>
    </location>
</feature>
<comment type="caution">
    <text evidence="3">The sequence shown here is derived from an EMBL/GenBank/DDBJ whole genome shotgun (WGS) entry which is preliminary data.</text>
</comment>
<keyword evidence="2" id="KW-0732">Signal</keyword>
<protein>
    <recommendedName>
        <fullName evidence="5">CG2 omega domain protein</fullName>
    </recommendedName>
</protein>
<accession>A0ABW0YBK8</accession>
<organism evidence="3 4">
    <name type="scientific">Aeromonas eucrenophila</name>
    <dbReference type="NCBI Taxonomy" id="649"/>
    <lineage>
        <taxon>Bacteria</taxon>
        <taxon>Pseudomonadati</taxon>
        <taxon>Pseudomonadota</taxon>
        <taxon>Gammaproteobacteria</taxon>
        <taxon>Aeromonadales</taxon>
        <taxon>Aeromonadaceae</taxon>
        <taxon>Aeromonas</taxon>
    </lineage>
</organism>